<dbReference type="InterPro" id="IPR041497">
    <property type="entry name" value="Thump-like"/>
</dbReference>
<dbReference type="SUPFAM" id="SSF53335">
    <property type="entry name" value="S-adenosyl-L-methionine-dependent methyltransferases"/>
    <property type="match status" value="1"/>
</dbReference>
<sequence>MDLPTFERLLSPDGQALLAEVSACAGVESDLALGTRLRRSHDSALVAAAVTQNHLRGQARAKLGSDAAVMYFTHDALQQATRARVAEHRAVRIATDGRRSALDLGCGIGADLIALTRAGLSAEGVDLDPVRVRIARANLAALRLDGDVRVADATTLDRSGADVCFVDPARRVGGSRRFDPRACTPGWDFVTALLDGSAAAKVAPGIAHDLVPDGVEAEWVSDGGDLVEACLWGRQLATATRRVTLLPAGATLTDADAPAEQAVGSVGGWLYEPDDAVGRAGLVTAVAHQVHGRLVDPHLAYVSGDRLVETPFATAYEVLAELPYREKPLRAALRSRGVGTLTIKRRGVDVVPEVLRKRLALQGEAAATIVLTRVAGEGRALLVERVR</sequence>
<evidence type="ECO:0000313" key="3">
    <source>
        <dbReference type="EMBL" id="CAA9363892.1"/>
    </source>
</evidence>
<dbReference type="CDD" id="cd02440">
    <property type="entry name" value="AdoMet_MTases"/>
    <property type="match status" value="1"/>
</dbReference>
<feature type="domain" description="Methyltransferase" evidence="1">
    <location>
        <begin position="102"/>
        <end position="160"/>
    </location>
</feature>
<dbReference type="Pfam" id="PF18096">
    <property type="entry name" value="Thump_like"/>
    <property type="match status" value="1"/>
</dbReference>
<dbReference type="Pfam" id="PF13649">
    <property type="entry name" value="Methyltransf_25"/>
    <property type="match status" value="1"/>
</dbReference>
<evidence type="ECO:0000259" key="1">
    <source>
        <dbReference type="Pfam" id="PF13649"/>
    </source>
</evidence>
<dbReference type="EMBL" id="CADCUD010000247">
    <property type="protein sequence ID" value="CAA9363892.1"/>
    <property type="molecule type" value="Genomic_DNA"/>
</dbReference>
<dbReference type="InterPro" id="IPR029063">
    <property type="entry name" value="SAM-dependent_MTases_sf"/>
</dbReference>
<reference evidence="3" key="1">
    <citation type="submission" date="2020-02" db="EMBL/GenBank/DDBJ databases">
        <authorList>
            <person name="Meier V. D."/>
        </authorList>
    </citation>
    <scope>NUCLEOTIDE SEQUENCE</scope>
    <source>
        <strain evidence="3">AVDCRST_MAG46</strain>
    </source>
</reference>
<organism evidence="3">
    <name type="scientific">uncultured Nocardioidaceae bacterium</name>
    <dbReference type="NCBI Taxonomy" id="253824"/>
    <lineage>
        <taxon>Bacteria</taxon>
        <taxon>Bacillati</taxon>
        <taxon>Actinomycetota</taxon>
        <taxon>Actinomycetes</taxon>
        <taxon>Propionibacteriales</taxon>
        <taxon>Nocardioidaceae</taxon>
        <taxon>environmental samples</taxon>
    </lineage>
</organism>
<dbReference type="InterPro" id="IPR041698">
    <property type="entry name" value="Methyltransf_25"/>
</dbReference>
<evidence type="ECO:0000259" key="2">
    <source>
        <dbReference type="Pfam" id="PF18096"/>
    </source>
</evidence>
<gene>
    <name evidence="3" type="ORF">AVDCRST_MAG46-3544</name>
</gene>
<name>A0A6J4MQR8_9ACTN</name>
<evidence type="ECO:0008006" key="4">
    <source>
        <dbReference type="Google" id="ProtNLM"/>
    </source>
</evidence>
<accession>A0A6J4MQR8</accession>
<proteinExistence type="predicted"/>
<dbReference type="AlphaFoldDB" id="A0A6J4MQR8"/>
<feature type="domain" description="THUMP-like" evidence="2">
    <location>
        <begin position="313"/>
        <end position="385"/>
    </location>
</feature>
<dbReference type="Gene3D" id="3.40.50.150">
    <property type="entry name" value="Vaccinia Virus protein VP39"/>
    <property type="match status" value="1"/>
</dbReference>
<protein>
    <recommendedName>
        <fullName evidence="4">THUMP-like domain-containing protein</fullName>
    </recommendedName>
</protein>